<keyword evidence="1" id="KW-0732">Signal</keyword>
<sequence length="255" mass="28919">MRSIILLISFSILLGGCSLFGSDKDVREPVSGGLSPKAIYELAEHKFKSGSIEQGVEQLEVILAAYPGSKYAIQARLDIAYNLFKRKKYNLAILRLNDFIKRYPALPSTPYAYYLRGVIAEEMSRSILDEIVTDSAQRDVQSVRDAYTYFILLIENFPNSKYSEEATKKLVTLKNILARHEFYVALYYTENGSHIAAINRSKYIIEHYPNTPSVADGLHLMAYNYDAIDAEDLAQDARTVLYASYPNYSPDHKID</sequence>
<dbReference type="GO" id="GO:1990063">
    <property type="term" value="C:Bam protein complex"/>
    <property type="evidence" value="ECO:0007669"/>
    <property type="project" value="TreeGrafter"/>
</dbReference>
<proteinExistence type="inferred from homology"/>
<keyword evidence="3" id="KW-0564">Palmitate</keyword>
<dbReference type="EMBL" id="UINC01105584">
    <property type="protein sequence ID" value="SVC69624.1"/>
    <property type="molecule type" value="Genomic_DNA"/>
</dbReference>
<keyword evidence="5" id="KW-0449">Lipoprotein</keyword>
<name>A0A382P8A1_9ZZZZ</name>
<feature type="domain" description="Outer membrane lipoprotein BamD-like" evidence="6">
    <location>
        <begin position="35"/>
        <end position="237"/>
    </location>
</feature>
<organism evidence="7">
    <name type="scientific">marine metagenome</name>
    <dbReference type="NCBI Taxonomy" id="408172"/>
    <lineage>
        <taxon>unclassified sequences</taxon>
        <taxon>metagenomes</taxon>
        <taxon>ecological metagenomes</taxon>
    </lineage>
</organism>
<dbReference type="GO" id="GO:0051205">
    <property type="term" value="P:protein insertion into membrane"/>
    <property type="evidence" value="ECO:0007669"/>
    <property type="project" value="TreeGrafter"/>
</dbReference>
<evidence type="ECO:0000256" key="4">
    <source>
        <dbReference type="ARBA" id="ARBA00023237"/>
    </source>
</evidence>
<accession>A0A382P8A1</accession>
<dbReference type="SUPFAM" id="SSF48452">
    <property type="entry name" value="TPR-like"/>
    <property type="match status" value="1"/>
</dbReference>
<dbReference type="InterPro" id="IPR017689">
    <property type="entry name" value="BamD"/>
</dbReference>
<evidence type="ECO:0000256" key="2">
    <source>
        <dbReference type="ARBA" id="ARBA00023136"/>
    </source>
</evidence>
<dbReference type="NCBIfam" id="TIGR03302">
    <property type="entry name" value="OM_YfiO"/>
    <property type="match status" value="1"/>
</dbReference>
<evidence type="ECO:0000259" key="6">
    <source>
        <dbReference type="Pfam" id="PF13525"/>
    </source>
</evidence>
<protein>
    <recommendedName>
        <fullName evidence="6">Outer membrane lipoprotein BamD-like domain-containing protein</fullName>
    </recommendedName>
</protein>
<dbReference type="CDD" id="cd15830">
    <property type="entry name" value="BamD"/>
    <property type="match status" value="1"/>
</dbReference>
<keyword evidence="4" id="KW-0998">Cell outer membrane</keyword>
<dbReference type="PROSITE" id="PS51257">
    <property type="entry name" value="PROKAR_LIPOPROTEIN"/>
    <property type="match status" value="1"/>
</dbReference>
<dbReference type="InterPro" id="IPR011990">
    <property type="entry name" value="TPR-like_helical_dom_sf"/>
</dbReference>
<keyword evidence="2" id="KW-0472">Membrane</keyword>
<gene>
    <name evidence="7" type="ORF">METZ01_LOCUS322478</name>
</gene>
<evidence type="ECO:0000313" key="7">
    <source>
        <dbReference type="EMBL" id="SVC69624.1"/>
    </source>
</evidence>
<dbReference type="PANTHER" id="PTHR37423">
    <property type="entry name" value="SOLUBLE LYTIC MUREIN TRANSGLYCOSYLASE-RELATED"/>
    <property type="match status" value="1"/>
</dbReference>
<dbReference type="PANTHER" id="PTHR37423:SF1">
    <property type="entry name" value="OUTER MEMBRANE PROTEIN ASSEMBLY FACTOR BAMD"/>
    <property type="match status" value="1"/>
</dbReference>
<dbReference type="Gene3D" id="1.25.40.10">
    <property type="entry name" value="Tetratricopeptide repeat domain"/>
    <property type="match status" value="1"/>
</dbReference>
<dbReference type="AlphaFoldDB" id="A0A382P8A1"/>
<evidence type="ECO:0000256" key="3">
    <source>
        <dbReference type="ARBA" id="ARBA00023139"/>
    </source>
</evidence>
<evidence type="ECO:0000256" key="1">
    <source>
        <dbReference type="ARBA" id="ARBA00022729"/>
    </source>
</evidence>
<dbReference type="InterPro" id="IPR039565">
    <property type="entry name" value="BamD-like"/>
</dbReference>
<reference evidence="7" key="1">
    <citation type="submission" date="2018-05" db="EMBL/GenBank/DDBJ databases">
        <authorList>
            <person name="Lanie J.A."/>
            <person name="Ng W.-L."/>
            <person name="Kazmierczak K.M."/>
            <person name="Andrzejewski T.M."/>
            <person name="Davidsen T.M."/>
            <person name="Wayne K.J."/>
            <person name="Tettelin H."/>
            <person name="Glass J.I."/>
            <person name="Rusch D."/>
            <person name="Podicherti R."/>
            <person name="Tsui H.-C.T."/>
            <person name="Winkler M.E."/>
        </authorList>
    </citation>
    <scope>NUCLEOTIDE SEQUENCE</scope>
</reference>
<dbReference type="Pfam" id="PF13525">
    <property type="entry name" value="YfiO"/>
    <property type="match status" value="1"/>
</dbReference>
<evidence type="ECO:0000256" key="5">
    <source>
        <dbReference type="ARBA" id="ARBA00023288"/>
    </source>
</evidence>
<dbReference type="HAMAP" id="MF_00922">
    <property type="entry name" value="OM_assembly_BamD"/>
    <property type="match status" value="1"/>
</dbReference>